<protein>
    <submittedName>
        <fullName evidence="2">DUF116 domain-containing protein</fullName>
    </submittedName>
</protein>
<dbReference type="EMBL" id="CP042243">
    <property type="protein sequence ID" value="QEK13606.1"/>
    <property type="molecule type" value="Genomic_DNA"/>
</dbReference>
<keyword evidence="1" id="KW-0812">Transmembrane</keyword>
<accession>A0A5C0SIR7</accession>
<dbReference type="InterPro" id="IPR002829">
    <property type="entry name" value="DUF116"/>
</dbReference>
<evidence type="ECO:0000256" key="1">
    <source>
        <dbReference type="SAM" id="Phobius"/>
    </source>
</evidence>
<feature type="transmembrane region" description="Helical" evidence="1">
    <location>
        <begin position="41"/>
        <end position="67"/>
    </location>
</feature>
<dbReference type="PIRSF" id="PIRSF006594">
    <property type="entry name" value="UCP006594"/>
    <property type="match status" value="1"/>
</dbReference>
<dbReference type="PANTHER" id="PTHR43801:SF1">
    <property type="entry name" value="POLYPRENYL SYNTHETASE"/>
    <property type="match status" value="1"/>
</dbReference>
<keyword evidence="3" id="KW-1185">Reference proteome</keyword>
<reference evidence="2 3" key="1">
    <citation type="submission" date="2019-07" db="EMBL/GenBank/DDBJ databases">
        <title>Complete genome of Crassaminicella thermophila SY095.</title>
        <authorList>
            <person name="Li X."/>
        </authorList>
    </citation>
    <scope>NUCLEOTIDE SEQUENCE [LARGE SCALE GENOMIC DNA]</scope>
    <source>
        <strain evidence="2 3">SY095</strain>
    </source>
</reference>
<evidence type="ECO:0000313" key="3">
    <source>
        <dbReference type="Proteomes" id="UP000324646"/>
    </source>
</evidence>
<dbReference type="Pfam" id="PF01976">
    <property type="entry name" value="DUF116"/>
    <property type="match status" value="1"/>
</dbReference>
<sequence length="251" mass="28391">MKKNNNIFIAMLFLLVLLLVSIAFLSVYLVKSSNFVLYKMVLNIILIVATFVSILIFINIIIIIKLLNGKNISSISRKWVQFSLRFIYPNIINLSRLFRFDKDIIRSVFSELNNRLIMLSSIHVSPEEILILLPHCLQKSSCPHKITNHIKNCKRCGFCDIDNLIALKEKYGTKLFVATGGTLARKIIKEIKPKAIIAVACERDLSSGILDVRGIPVIGVLNERPEGPCVNTHVNVQKIEEIIQCFIAEGE</sequence>
<keyword evidence="1" id="KW-1133">Transmembrane helix</keyword>
<feature type="transmembrane region" description="Helical" evidence="1">
    <location>
        <begin position="7"/>
        <end position="29"/>
    </location>
</feature>
<dbReference type="KEGG" id="crs:FQB35_06220"/>
<gene>
    <name evidence="2" type="ORF">FQB35_06220</name>
</gene>
<dbReference type="PANTHER" id="PTHR43801">
    <property type="entry name" value="NUCLEOTIDE-BINDING PROTEIN-RELATED"/>
    <property type="match status" value="1"/>
</dbReference>
<evidence type="ECO:0000313" key="2">
    <source>
        <dbReference type="EMBL" id="QEK13606.1"/>
    </source>
</evidence>
<keyword evidence="1" id="KW-0472">Membrane</keyword>
<organism evidence="2 3">
    <name type="scientific">Crassaminicella thermophila</name>
    <dbReference type="NCBI Taxonomy" id="2599308"/>
    <lineage>
        <taxon>Bacteria</taxon>
        <taxon>Bacillati</taxon>
        <taxon>Bacillota</taxon>
        <taxon>Clostridia</taxon>
        <taxon>Eubacteriales</taxon>
        <taxon>Clostridiaceae</taxon>
        <taxon>Crassaminicella</taxon>
    </lineage>
</organism>
<proteinExistence type="predicted"/>
<dbReference type="OrthoDB" id="9787348at2"/>
<name>A0A5C0SIR7_CRATE</name>
<dbReference type="Proteomes" id="UP000324646">
    <property type="component" value="Chromosome"/>
</dbReference>
<dbReference type="AlphaFoldDB" id="A0A5C0SIR7"/>